<sequence>MSGNEYIKYMTEQITTYIDTPAEEKKLRKSRHKTDPPVYSSKWLGILPFAFKLLLKKTQ</sequence>
<dbReference type="Pfam" id="PF14038">
    <property type="entry name" value="YqzE"/>
    <property type="match status" value="1"/>
</dbReference>
<evidence type="ECO:0000313" key="1">
    <source>
        <dbReference type="EMBL" id="SDQ50663.1"/>
    </source>
</evidence>
<dbReference type="InterPro" id="IPR025622">
    <property type="entry name" value="YqzE"/>
</dbReference>
<reference evidence="1 2" key="1">
    <citation type="submission" date="2016-10" db="EMBL/GenBank/DDBJ databases">
        <authorList>
            <person name="de Groot N.N."/>
        </authorList>
    </citation>
    <scope>NUCLEOTIDE SEQUENCE [LARGE SCALE GENOMIC DNA]</scope>
    <source>
        <strain evidence="1 2">CGMCC 1.10449</strain>
    </source>
</reference>
<protein>
    <submittedName>
        <fullName evidence="1">YqzE-like protein</fullName>
    </submittedName>
</protein>
<evidence type="ECO:0000313" key="2">
    <source>
        <dbReference type="Proteomes" id="UP000199444"/>
    </source>
</evidence>
<dbReference type="RefSeq" id="WP_092492581.1">
    <property type="nucleotide sequence ID" value="NZ_FNKD01000002.1"/>
</dbReference>
<dbReference type="Proteomes" id="UP000199444">
    <property type="component" value="Unassembled WGS sequence"/>
</dbReference>
<dbReference type="AlphaFoldDB" id="A0A1H1BFL8"/>
<keyword evidence="2" id="KW-1185">Reference proteome</keyword>
<accession>A0A1H1BFL8</accession>
<organism evidence="1 2">
    <name type="scientific">Virgibacillus salinus</name>
    <dbReference type="NCBI Taxonomy" id="553311"/>
    <lineage>
        <taxon>Bacteria</taxon>
        <taxon>Bacillati</taxon>
        <taxon>Bacillota</taxon>
        <taxon>Bacilli</taxon>
        <taxon>Bacillales</taxon>
        <taxon>Bacillaceae</taxon>
        <taxon>Virgibacillus</taxon>
    </lineage>
</organism>
<dbReference type="STRING" id="553311.SAMN05216231_1739"/>
<dbReference type="EMBL" id="FNKD01000002">
    <property type="protein sequence ID" value="SDQ50663.1"/>
    <property type="molecule type" value="Genomic_DNA"/>
</dbReference>
<proteinExistence type="predicted"/>
<gene>
    <name evidence="1" type="ORF">SAMN05216231_1739</name>
</gene>
<name>A0A1H1BFL8_9BACI</name>